<dbReference type="SMART" id="SM00320">
    <property type="entry name" value="WD40"/>
    <property type="match status" value="4"/>
</dbReference>
<accession>A0AAD5XR28</accession>
<proteinExistence type="inferred from homology"/>
<dbReference type="Gene3D" id="2.130.10.10">
    <property type="entry name" value="YVTN repeat-like/Quinoprotein amine dehydrogenase"/>
    <property type="match status" value="1"/>
</dbReference>
<comment type="similarity">
    <text evidence="5">Belongs to the DPH7 family.</text>
</comment>
<name>A0AAD5XR28_9FUNG</name>
<dbReference type="InterPro" id="IPR001680">
    <property type="entry name" value="WD40_rpt"/>
</dbReference>
<evidence type="ECO:0000256" key="2">
    <source>
        <dbReference type="ARBA" id="ARBA00022574"/>
    </source>
</evidence>
<gene>
    <name evidence="10" type="primary">WDR85</name>
    <name evidence="10" type="ORF">HDU87_002803</name>
</gene>
<dbReference type="GO" id="GO:0061685">
    <property type="term" value="F:diphthine methylesterase activity"/>
    <property type="evidence" value="ECO:0007669"/>
    <property type="project" value="UniProtKB-EC"/>
</dbReference>
<reference evidence="10" key="1">
    <citation type="submission" date="2020-05" db="EMBL/GenBank/DDBJ databases">
        <title>Phylogenomic resolution of chytrid fungi.</title>
        <authorList>
            <person name="Stajich J.E."/>
            <person name="Amses K."/>
            <person name="Simmons R."/>
            <person name="Seto K."/>
            <person name="Myers J."/>
            <person name="Bonds A."/>
            <person name="Quandt C.A."/>
            <person name="Barry K."/>
            <person name="Liu P."/>
            <person name="Grigoriev I."/>
            <person name="Longcore J.E."/>
            <person name="James T.Y."/>
        </authorList>
    </citation>
    <scope>NUCLEOTIDE SEQUENCE</scope>
    <source>
        <strain evidence="10">JEL0379</strain>
    </source>
</reference>
<dbReference type="InterPro" id="IPR019775">
    <property type="entry name" value="WD40_repeat_CS"/>
</dbReference>
<dbReference type="InterPro" id="IPR015943">
    <property type="entry name" value="WD40/YVTN_repeat-like_dom_sf"/>
</dbReference>
<keyword evidence="11" id="KW-1185">Reference proteome</keyword>
<organism evidence="10 11">
    <name type="scientific">Geranomyces variabilis</name>
    <dbReference type="NCBI Taxonomy" id="109894"/>
    <lineage>
        <taxon>Eukaryota</taxon>
        <taxon>Fungi</taxon>
        <taxon>Fungi incertae sedis</taxon>
        <taxon>Chytridiomycota</taxon>
        <taxon>Chytridiomycota incertae sedis</taxon>
        <taxon>Chytridiomycetes</taxon>
        <taxon>Spizellomycetales</taxon>
        <taxon>Powellomycetaceae</taxon>
        <taxon>Geranomyces</taxon>
    </lineage>
</organism>
<evidence type="ECO:0000256" key="7">
    <source>
        <dbReference type="ARBA" id="ARBA00047551"/>
    </source>
</evidence>
<evidence type="ECO:0000256" key="9">
    <source>
        <dbReference type="SAM" id="MobiDB-lite"/>
    </source>
</evidence>
<dbReference type="Proteomes" id="UP001212152">
    <property type="component" value="Unassembled WGS sequence"/>
</dbReference>
<dbReference type="GO" id="GO:0008168">
    <property type="term" value="F:methyltransferase activity"/>
    <property type="evidence" value="ECO:0007669"/>
    <property type="project" value="UniProtKB-KW"/>
</dbReference>
<keyword evidence="10" id="KW-0489">Methyltransferase</keyword>
<dbReference type="PANTHER" id="PTHR46042">
    <property type="entry name" value="DIPHTHINE METHYLTRANSFERASE"/>
    <property type="match status" value="1"/>
</dbReference>
<evidence type="ECO:0000256" key="4">
    <source>
        <dbReference type="ARBA" id="ARBA00022801"/>
    </source>
</evidence>
<comment type="caution">
    <text evidence="10">The sequence shown here is derived from an EMBL/GenBank/DDBJ whole genome shotgun (WGS) entry which is preliminary data.</text>
</comment>
<dbReference type="InterPro" id="IPR036322">
    <property type="entry name" value="WD40_repeat_dom_sf"/>
</dbReference>
<dbReference type="Pfam" id="PF00400">
    <property type="entry name" value="WD40"/>
    <property type="match status" value="1"/>
</dbReference>
<comment type="pathway">
    <text evidence="1">Protein modification; peptidyl-diphthamide biosynthesis.</text>
</comment>
<feature type="region of interest" description="Disordered" evidence="9">
    <location>
        <begin position="47"/>
        <end position="78"/>
    </location>
</feature>
<dbReference type="PROSITE" id="PS00678">
    <property type="entry name" value="WD_REPEATS_1"/>
    <property type="match status" value="1"/>
</dbReference>
<evidence type="ECO:0000313" key="10">
    <source>
        <dbReference type="EMBL" id="KAJ3179597.1"/>
    </source>
</evidence>
<evidence type="ECO:0000256" key="5">
    <source>
        <dbReference type="ARBA" id="ARBA00038092"/>
    </source>
</evidence>
<protein>
    <recommendedName>
        <fullName evidence="6">methylated diphthine methylhydrolase</fullName>
        <ecNumber evidence="6">3.1.1.97</ecNumber>
    </recommendedName>
</protein>
<sequence length="384" mass="41365">MQTRTHARIDTEYSADAVEFCPAAGHLDLVAVGTYQVVKDGALWVPAATASDPSPPEGSGGGDDSGTEPEAPDNSQQATRLGRLLLYSVGAREPETGARAVTERCRVDCPAVLDMKWLPPGALQTTTVVPHLAVVDALGSTTLLTVVDNGLGVTTAATVSNNKPGVLSLSLDWGPALQCVVGESDGTCALVELSESGSLRRVMEWEAHGFEAWIAAWDRWDRQKVWTGGDDAILRSWDLREDGAVASITSRKHDAGVCSIQSHPFKEHILATGSYDERILIWDTRKMRAPLVEHAAGGGVWRLKWHPSDPTRLLAACMHGGFSVLNVDTDAAVISPLVEYSEHASLAYGADWSREPVGRTESSIETLATCSFYDHAFHVWDGHF</sequence>
<comment type="catalytic activity">
    <reaction evidence="7">
        <text>diphthine methyl ester-[translation elongation factor 2] + H2O = diphthine-[translation elongation factor 2] + methanol + H(+)</text>
        <dbReference type="Rhea" id="RHEA:42656"/>
        <dbReference type="Rhea" id="RHEA-COMP:10172"/>
        <dbReference type="Rhea" id="RHEA-COMP:10173"/>
        <dbReference type="ChEBI" id="CHEBI:15377"/>
        <dbReference type="ChEBI" id="CHEBI:15378"/>
        <dbReference type="ChEBI" id="CHEBI:17790"/>
        <dbReference type="ChEBI" id="CHEBI:79005"/>
        <dbReference type="ChEBI" id="CHEBI:82696"/>
        <dbReference type="EC" id="3.1.1.97"/>
    </reaction>
</comment>
<keyword evidence="4" id="KW-0378">Hydrolase</keyword>
<dbReference type="PANTHER" id="PTHR46042:SF1">
    <property type="entry name" value="DIPHTHINE METHYLTRANSFERASE"/>
    <property type="match status" value="1"/>
</dbReference>
<dbReference type="GO" id="GO:0017183">
    <property type="term" value="P:protein histidyl modification to diphthamide"/>
    <property type="evidence" value="ECO:0007669"/>
    <property type="project" value="TreeGrafter"/>
</dbReference>
<dbReference type="GO" id="GO:0032259">
    <property type="term" value="P:methylation"/>
    <property type="evidence" value="ECO:0007669"/>
    <property type="project" value="UniProtKB-KW"/>
</dbReference>
<dbReference type="SUPFAM" id="SSF50978">
    <property type="entry name" value="WD40 repeat-like"/>
    <property type="match status" value="1"/>
</dbReference>
<keyword evidence="2 8" id="KW-0853">WD repeat</keyword>
<keyword evidence="10" id="KW-0808">Transferase</keyword>
<dbReference type="EMBL" id="JADGJQ010000020">
    <property type="protein sequence ID" value="KAJ3179597.1"/>
    <property type="molecule type" value="Genomic_DNA"/>
</dbReference>
<dbReference type="GO" id="GO:0005737">
    <property type="term" value="C:cytoplasm"/>
    <property type="evidence" value="ECO:0007669"/>
    <property type="project" value="TreeGrafter"/>
</dbReference>
<evidence type="ECO:0000256" key="3">
    <source>
        <dbReference type="ARBA" id="ARBA00022737"/>
    </source>
</evidence>
<dbReference type="PROSITE" id="PS50082">
    <property type="entry name" value="WD_REPEATS_2"/>
    <property type="match status" value="1"/>
</dbReference>
<evidence type="ECO:0000256" key="1">
    <source>
        <dbReference type="ARBA" id="ARBA00005156"/>
    </source>
</evidence>
<dbReference type="InterPro" id="IPR052415">
    <property type="entry name" value="Diphthine_MTase"/>
</dbReference>
<dbReference type="EC" id="3.1.1.97" evidence="6"/>
<feature type="repeat" description="WD" evidence="8">
    <location>
        <begin position="250"/>
        <end position="292"/>
    </location>
</feature>
<keyword evidence="3" id="KW-0677">Repeat</keyword>
<evidence type="ECO:0000313" key="11">
    <source>
        <dbReference type="Proteomes" id="UP001212152"/>
    </source>
</evidence>
<evidence type="ECO:0000256" key="6">
    <source>
        <dbReference type="ARBA" id="ARBA00039131"/>
    </source>
</evidence>
<dbReference type="AlphaFoldDB" id="A0AAD5XR28"/>
<evidence type="ECO:0000256" key="8">
    <source>
        <dbReference type="PROSITE-ProRule" id="PRU00221"/>
    </source>
</evidence>